<dbReference type="AlphaFoldDB" id="A0A6J0MR04"/>
<protein>
    <submittedName>
        <fullName evidence="3">Uncharacterized protein LOC108845653</fullName>
    </submittedName>
</protein>
<evidence type="ECO:0000313" key="2">
    <source>
        <dbReference type="Proteomes" id="UP000504610"/>
    </source>
</evidence>
<feature type="compositionally biased region" description="Low complexity" evidence="1">
    <location>
        <begin position="8"/>
        <end position="23"/>
    </location>
</feature>
<dbReference type="Proteomes" id="UP000504610">
    <property type="component" value="Chromosome 3"/>
</dbReference>
<organism evidence="2 3">
    <name type="scientific">Raphanus sativus</name>
    <name type="common">Radish</name>
    <name type="synonym">Raphanus raphanistrum var. sativus</name>
    <dbReference type="NCBI Taxonomy" id="3726"/>
    <lineage>
        <taxon>Eukaryota</taxon>
        <taxon>Viridiplantae</taxon>
        <taxon>Streptophyta</taxon>
        <taxon>Embryophyta</taxon>
        <taxon>Tracheophyta</taxon>
        <taxon>Spermatophyta</taxon>
        <taxon>Magnoliopsida</taxon>
        <taxon>eudicotyledons</taxon>
        <taxon>Gunneridae</taxon>
        <taxon>Pentapetalae</taxon>
        <taxon>rosids</taxon>
        <taxon>malvids</taxon>
        <taxon>Brassicales</taxon>
        <taxon>Brassicaceae</taxon>
        <taxon>Brassiceae</taxon>
        <taxon>Raphanus</taxon>
    </lineage>
</organism>
<feature type="region of interest" description="Disordered" evidence="1">
    <location>
        <begin position="1"/>
        <end position="30"/>
    </location>
</feature>
<feature type="compositionally biased region" description="Acidic residues" evidence="1">
    <location>
        <begin position="120"/>
        <end position="129"/>
    </location>
</feature>
<reference evidence="3" key="2">
    <citation type="submission" date="2025-08" db="UniProtKB">
        <authorList>
            <consortium name="RefSeq"/>
        </authorList>
    </citation>
    <scope>IDENTIFICATION</scope>
    <source>
        <tissue evidence="3">Leaf</tissue>
    </source>
</reference>
<gene>
    <name evidence="3" type="primary">LOC108845653</name>
</gene>
<dbReference type="RefSeq" id="XP_018474328.1">
    <property type="nucleotide sequence ID" value="XM_018618826.2"/>
</dbReference>
<accession>A0A6J0MR04</accession>
<evidence type="ECO:0000256" key="1">
    <source>
        <dbReference type="SAM" id="MobiDB-lite"/>
    </source>
</evidence>
<name>A0A6J0MR04_RAPSA</name>
<reference evidence="2" key="1">
    <citation type="journal article" date="2019" name="Database">
        <title>The radish genome database (RadishGD): an integrated information resource for radish genomics.</title>
        <authorList>
            <person name="Yu H.J."/>
            <person name="Baek S."/>
            <person name="Lee Y.J."/>
            <person name="Cho A."/>
            <person name="Mun J.H."/>
        </authorList>
    </citation>
    <scope>NUCLEOTIDE SEQUENCE [LARGE SCALE GENOMIC DNA]</scope>
    <source>
        <strain evidence="2">cv. WK10039</strain>
    </source>
</reference>
<keyword evidence="2" id="KW-1185">Reference proteome</keyword>
<dbReference type="GeneID" id="108845653"/>
<feature type="region of interest" description="Disordered" evidence="1">
    <location>
        <begin position="100"/>
        <end position="145"/>
    </location>
</feature>
<proteinExistence type="predicted"/>
<feature type="region of interest" description="Disordered" evidence="1">
    <location>
        <begin position="43"/>
        <end position="78"/>
    </location>
</feature>
<sequence length="145" mass="16130">MFKKKTETNSLYSNTKKNSNTKKGISRGGPRYEYLLNHTLDLGTYGRSNLTDAQKRRQKRERSWTPEPELDNFVNSEEGKLTDKSIFGMFSKNIKNKKKNIKKNNSCKKNLDPQRLGGDDGGDEDDGGDDLGGGDVGNDAPLIGA</sequence>
<dbReference type="KEGG" id="rsz:108845653"/>
<evidence type="ECO:0000313" key="3">
    <source>
        <dbReference type="RefSeq" id="XP_018474328.1"/>
    </source>
</evidence>